<name>A0A6M2ERY6_9ROSI</name>
<evidence type="ECO:0000256" key="1">
    <source>
        <dbReference type="SAM" id="MobiDB-lite"/>
    </source>
</evidence>
<accession>A0A6M2ERY6</accession>
<organism evidence="2">
    <name type="scientific">Populus davidiana</name>
    <dbReference type="NCBI Taxonomy" id="266767"/>
    <lineage>
        <taxon>Eukaryota</taxon>
        <taxon>Viridiplantae</taxon>
        <taxon>Streptophyta</taxon>
        <taxon>Embryophyta</taxon>
        <taxon>Tracheophyta</taxon>
        <taxon>Spermatophyta</taxon>
        <taxon>Magnoliopsida</taxon>
        <taxon>eudicotyledons</taxon>
        <taxon>Gunneridae</taxon>
        <taxon>Pentapetalae</taxon>
        <taxon>rosids</taxon>
        <taxon>fabids</taxon>
        <taxon>Malpighiales</taxon>
        <taxon>Salicaceae</taxon>
        <taxon>Saliceae</taxon>
        <taxon>Populus</taxon>
    </lineage>
</organism>
<feature type="region of interest" description="Disordered" evidence="1">
    <location>
        <begin position="27"/>
        <end position="55"/>
    </location>
</feature>
<sequence length="129" mass="15496">MGGTREKNYETTTEDQQISLEMFPDFNRPRDLHHHSHPFKHKPTPYPSDRELSPPYLSPYKHHHLPYLPLTQNKQHQGEDTKYWKFHPLFLMNEYWKFLEFLLHPVPSLIQSPQYRSEQLASSLVDSQI</sequence>
<reference evidence="2" key="1">
    <citation type="submission" date="2020-03" db="EMBL/GenBank/DDBJ databases">
        <authorList>
            <person name="Zhang R."/>
        </authorList>
    </citation>
    <scope>NUCLEOTIDE SEQUENCE</scope>
</reference>
<proteinExistence type="predicted"/>
<dbReference type="EMBL" id="GILB01007098">
    <property type="protein sequence ID" value="NUU87431.1"/>
    <property type="molecule type" value="Transcribed_RNA"/>
</dbReference>
<evidence type="ECO:0000313" key="2">
    <source>
        <dbReference type="EMBL" id="NUU87431.1"/>
    </source>
</evidence>
<protein>
    <submittedName>
        <fullName evidence="2">Uncharacterized protein</fullName>
    </submittedName>
</protein>
<feature type="compositionally biased region" description="Basic residues" evidence="1">
    <location>
        <begin position="31"/>
        <end position="43"/>
    </location>
</feature>
<dbReference type="AlphaFoldDB" id="A0A6M2ERY6"/>